<dbReference type="Pfam" id="PF03466">
    <property type="entry name" value="LysR_substrate"/>
    <property type="match status" value="1"/>
</dbReference>
<dbReference type="EMBL" id="SNXS01000002">
    <property type="protein sequence ID" value="TDP72909.1"/>
    <property type="molecule type" value="Genomic_DNA"/>
</dbReference>
<keyword evidence="3 6" id="KW-0238">DNA-binding</keyword>
<dbReference type="SUPFAM" id="SSF53850">
    <property type="entry name" value="Periplasmic binding protein-like II"/>
    <property type="match status" value="1"/>
</dbReference>
<dbReference type="RefSeq" id="WP_133700333.1">
    <property type="nucleotide sequence ID" value="NZ_SNXS01000002.1"/>
</dbReference>
<dbReference type="FunCoup" id="A0A4R6QR01">
    <property type="interactions" value="69"/>
</dbReference>
<keyword evidence="2" id="KW-0805">Transcription regulation</keyword>
<dbReference type="InterPro" id="IPR058163">
    <property type="entry name" value="LysR-type_TF_proteobact-type"/>
</dbReference>
<keyword evidence="4" id="KW-0804">Transcription</keyword>
<reference evidence="6 7" key="1">
    <citation type="submission" date="2019-03" db="EMBL/GenBank/DDBJ databases">
        <title>Genomic Encyclopedia of Type Strains, Phase IV (KMG-IV): sequencing the most valuable type-strain genomes for metagenomic binning, comparative biology and taxonomic classification.</title>
        <authorList>
            <person name="Goeker M."/>
        </authorList>
    </citation>
    <scope>NUCLEOTIDE SEQUENCE [LARGE SCALE GENOMIC DNA]</scope>
    <source>
        <strain evidence="6 7">DSM 16998</strain>
    </source>
</reference>
<evidence type="ECO:0000313" key="7">
    <source>
        <dbReference type="Proteomes" id="UP000295361"/>
    </source>
</evidence>
<dbReference type="InterPro" id="IPR000847">
    <property type="entry name" value="LysR_HTH_N"/>
</dbReference>
<feature type="domain" description="HTH lysR-type" evidence="5">
    <location>
        <begin position="1"/>
        <end position="59"/>
    </location>
</feature>
<dbReference type="OrthoDB" id="9080899at2"/>
<keyword evidence="7" id="KW-1185">Reference proteome</keyword>
<dbReference type="Pfam" id="PF00126">
    <property type="entry name" value="HTH_1"/>
    <property type="match status" value="1"/>
</dbReference>
<dbReference type="Gene3D" id="3.40.190.290">
    <property type="match status" value="1"/>
</dbReference>
<organism evidence="6 7">
    <name type="scientific">Roseateles toxinivorans</name>
    <dbReference type="NCBI Taxonomy" id="270368"/>
    <lineage>
        <taxon>Bacteria</taxon>
        <taxon>Pseudomonadati</taxon>
        <taxon>Pseudomonadota</taxon>
        <taxon>Betaproteobacteria</taxon>
        <taxon>Burkholderiales</taxon>
        <taxon>Sphaerotilaceae</taxon>
        <taxon>Roseateles</taxon>
    </lineage>
</organism>
<evidence type="ECO:0000313" key="6">
    <source>
        <dbReference type="EMBL" id="TDP72909.1"/>
    </source>
</evidence>
<dbReference type="SUPFAM" id="SSF46785">
    <property type="entry name" value="Winged helix' DNA-binding domain"/>
    <property type="match status" value="1"/>
</dbReference>
<dbReference type="InParanoid" id="A0A4R6QR01"/>
<dbReference type="GO" id="GO:0003700">
    <property type="term" value="F:DNA-binding transcription factor activity"/>
    <property type="evidence" value="ECO:0007669"/>
    <property type="project" value="InterPro"/>
</dbReference>
<evidence type="ECO:0000256" key="4">
    <source>
        <dbReference type="ARBA" id="ARBA00023163"/>
    </source>
</evidence>
<evidence type="ECO:0000256" key="3">
    <source>
        <dbReference type="ARBA" id="ARBA00023125"/>
    </source>
</evidence>
<dbReference type="AlphaFoldDB" id="A0A4R6QR01"/>
<evidence type="ECO:0000256" key="2">
    <source>
        <dbReference type="ARBA" id="ARBA00023015"/>
    </source>
</evidence>
<dbReference type="InterPro" id="IPR036388">
    <property type="entry name" value="WH-like_DNA-bd_sf"/>
</dbReference>
<dbReference type="Gene3D" id="1.10.10.10">
    <property type="entry name" value="Winged helix-like DNA-binding domain superfamily/Winged helix DNA-binding domain"/>
    <property type="match status" value="1"/>
</dbReference>
<comment type="caution">
    <text evidence="6">The sequence shown here is derived from an EMBL/GenBank/DDBJ whole genome shotgun (WGS) entry which is preliminary data.</text>
</comment>
<dbReference type="FunFam" id="1.10.10.10:FF:000001">
    <property type="entry name" value="LysR family transcriptional regulator"/>
    <property type="match status" value="1"/>
</dbReference>
<gene>
    <name evidence="6" type="ORF">DES47_102655</name>
</gene>
<dbReference type="GO" id="GO:0003677">
    <property type="term" value="F:DNA binding"/>
    <property type="evidence" value="ECO:0007669"/>
    <property type="project" value="UniProtKB-KW"/>
</dbReference>
<dbReference type="PANTHER" id="PTHR30537:SF5">
    <property type="entry name" value="HTH-TYPE TRANSCRIPTIONAL ACTIVATOR TTDR-RELATED"/>
    <property type="match status" value="1"/>
</dbReference>
<dbReference type="CDD" id="cd08422">
    <property type="entry name" value="PBP2_CrgA_like"/>
    <property type="match status" value="1"/>
</dbReference>
<dbReference type="PANTHER" id="PTHR30537">
    <property type="entry name" value="HTH-TYPE TRANSCRIPTIONAL REGULATOR"/>
    <property type="match status" value="1"/>
</dbReference>
<protein>
    <submittedName>
        <fullName evidence="6">DNA-binding transcriptional LysR family regulator</fullName>
    </submittedName>
</protein>
<dbReference type="Proteomes" id="UP000295361">
    <property type="component" value="Unassembled WGS sequence"/>
</dbReference>
<proteinExistence type="inferred from homology"/>
<accession>A0A4R6QR01</accession>
<dbReference type="InterPro" id="IPR005119">
    <property type="entry name" value="LysR_subst-bd"/>
</dbReference>
<dbReference type="PROSITE" id="PS50931">
    <property type="entry name" value="HTH_LYSR"/>
    <property type="match status" value="1"/>
</dbReference>
<comment type="similarity">
    <text evidence="1">Belongs to the LysR transcriptional regulatory family.</text>
</comment>
<sequence length="338" mass="37011">MDRLQSMRVFAKVAELRSFSGAARALDLSPAVVTRLVADLEEHLGARLLNRTTRRLALTQTGELYLVRVQDVLERIEEAEQVAGDATSTPAGRLHIAVSPSFVVNQLAKHLPRFRERYPQVTLDITAVRNPDVPDEDHDLTILLEGFRPLSGDFVARLLAQSEVVLCASPSYLKRRGAPQVAEDLGDHDGLVVDLPDVPKQWKLRRNCASHAIGAAHLDDGDMQEVPMMQAVLTSSHPDTLMASAIAGLGIVALPSFVIEDAVRTGKLVRVLHEWSLVTYSVYAALPSRRYLPQRTRAFLDFLVETFGGLAQDPWLIAAGCPTAMARAQAMVTAEQAA</sequence>
<evidence type="ECO:0000256" key="1">
    <source>
        <dbReference type="ARBA" id="ARBA00009437"/>
    </source>
</evidence>
<name>A0A4R6QR01_9BURK</name>
<evidence type="ECO:0000259" key="5">
    <source>
        <dbReference type="PROSITE" id="PS50931"/>
    </source>
</evidence>
<dbReference type="InterPro" id="IPR036390">
    <property type="entry name" value="WH_DNA-bd_sf"/>
</dbReference>